<dbReference type="EMBL" id="JAANCM010000016">
    <property type="protein sequence ID" value="NHT78574.1"/>
    <property type="molecule type" value="Genomic_DNA"/>
</dbReference>
<dbReference type="AlphaFoldDB" id="A0AA44CD70"/>
<dbReference type="PANTHER" id="PTHR43133">
    <property type="entry name" value="RNA POLYMERASE ECF-TYPE SIGMA FACTO"/>
    <property type="match status" value="1"/>
</dbReference>
<dbReference type="SUPFAM" id="SSF88659">
    <property type="entry name" value="Sigma3 and sigma4 domains of RNA polymerase sigma factors"/>
    <property type="match status" value="1"/>
</dbReference>
<dbReference type="Gene3D" id="1.10.10.10">
    <property type="entry name" value="Winged helix-like DNA-binding domain superfamily/Winged helix DNA-binding domain"/>
    <property type="match status" value="1"/>
</dbReference>
<keyword evidence="4 6" id="KW-0238">DNA-binding</keyword>
<dbReference type="InterPro" id="IPR013249">
    <property type="entry name" value="RNA_pol_sigma70_r4_t2"/>
</dbReference>
<keyword evidence="5 6" id="KW-0804">Transcription</keyword>
<dbReference type="InterPro" id="IPR036388">
    <property type="entry name" value="WH-like_DNA-bd_sf"/>
</dbReference>
<dbReference type="GO" id="GO:0006352">
    <property type="term" value="P:DNA-templated transcription initiation"/>
    <property type="evidence" value="ECO:0007669"/>
    <property type="project" value="InterPro"/>
</dbReference>
<dbReference type="InterPro" id="IPR014284">
    <property type="entry name" value="RNA_pol_sigma-70_dom"/>
</dbReference>
<dbReference type="GO" id="GO:0016987">
    <property type="term" value="F:sigma factor activity"/>
    <property type="evidence" value="ECO:0007669"/>
    <property type="project" value="UniProtKB-KW"/>
</dbReference>
<dbReference type="PANTHER" id="PTHR43133:SF25">
    <property type="entry name" value="RNA POLYMERASE SIGMA FACTOR RFAY-RELATED"/>
    <property type="match status" value="1"/>
</dbReference>
<evidence type="ECO:0000256" key="6">
    <source>
        <dbReference type="RuleBase" id="RU000716"/>
    </source>
</evidence>
<dbReference type="InterPro" id="IPR000838">
    <property type="entry name" value="RNA_pol_sigma70_ECF_CS"/>
</dbReference>
<dbReference type="Gene3D" id="1.10.1740.10">
    <property type="match status" value="1"/>
</dbReference>
<evidence type="ECO:0000313" key="9">
    <source>
        <dbReference type="EMBL" id="NHT78574.1"/>
    </source>
</evidence>
<dbReference type="GO" id="GO:0003677">
    <property type="term" value="F:DNA binding"/>
    <property type="evidence" value="ECO:0007669"/>
    <property type="project" value="UniProtKB-KW"/>
</dbReference>
<dbReference type="InterPro" id="IPR013324">
    <property type="entry name" value="RNA_pol_sigma_r3/r4-like"/>
</dbReference>
<name>A0AA44CD70_9HYPH</name>
<evidence type="ECO:0000256" key="1">
    <source>
        <dbReference type="ARBA" id="ARBA00010641"/>
    </source>
</evidence>
<dbReference type="InterPro" id="IPR007627">
    <property type="entry name" value="RNA_pol_sigma70_r2"/>
</dbReference>
<evidence type="ECO:0000259" key="7">
    <source>
        <dbReference type="Pfam" id="PF04542"/>
    </source>
</evidence>
<dbReference type="RefSeq" id="WP_167130814.1">
    <property type="nucleotide sequence ID" value="NZ_JAANCM010000016.1"/>
</dbReference>
<dbReference type="InterPro" id="IPR013325">
    <property type="entry name" value="RNA_pol_sigma_r2"/>
</dbReference>
<keyword evidence="10" id="KW-1185">Reference proteome</keyword>
<evidence type="ECO:0000256" key="3">
    <source>
        <dbReference type="ARBA" id="ARBA00023082"/>
    </source>
</evidence>
<gene>
    <name evidence="9" type="ORF">G8E10_22995</name>
</gene>
<evidence type="ECO:0000259" key="8">
    <source>
        <dbReference type="Pfam" id="PF08281"/>
    </source>
</evidence>
<evidence type="ECO:0000256" key="4">
    <source>
        <dbReference type="ARBA" id="ARBA00023125"/>
    </source>
</evidence>
<evidence type="ECO:0000256" key="2">
    <source>
        <dbReference type="ARBA" id="ARBA00023015"/>
    </source>
</evidence>
<evidence type="ECO:0000313" key="10">
    <source>
        <dbReference type="Proteomes" id="UP001155840"/>
    </source>
</evidence>
<dbReference type="Proteomes" id="UP001155840">
    <property type="component" value="Unassembled WGS sequence"/>
</dbReference>
<accession>A0AA44CD70</accession>
<proteinExistence type="inferred from homology"/>
<dbReference type="InterPro" id="IPR039425">
    <property type="entry name" value="RNA_pol_sigma-70-like"/>
</dbReference>
<comment type="similarity">
    <text evidence="1 6">Belongs to the sigma-70 factor family. ECF subfamily.</text>
</comment>
<keyword evidence="2 6" id="KW-0805">Transcription regulation</keyword>
<comment type="caution">
    <text evidence="9">The sequence shown here is derived from an EMBL/GenBank/DDBJ whole genome shotgun (WGS) entry which is preliminary data.</text>
</comment>
<sequence>MLKNGSAHDNFSKDVLNWQPVLQKYATRLTRGGSEAEDLVQETIAKALNASERFHTGTNLKSWLFKIMFNTFCSAYKNRQREVLGLGDCAALHPSVPPSQEWAIRQSEVDEALKALPTSMREAVLIIACGTSYQDAAIEMNCEVGTVKSRVCRARSALVSALG</sequence>
<organism evidence="9 10">
    <name type="scientific">Ferranicluibacter rubi</name>
    <dbReference type="NCBI Taxonomy" id="2715133"/>
    <lineage>
        <taxon>Bacteria</taxon>
        <taxon>Pseudomonadati</taxon>
        <taxon>Pseudomonadota</taxon>
        <taxon>Alphaproteobacteria</taxon>
        <taxon>Hyphomicrobiales</taxon>
        <taxon>Rhizobiaceae</taxon>
        <taxon>Ferranicluibacter</taxon>
    </lineage>
</organism>
<dbReference type="NCBIfam" id="TIGR02937">
    <property type="entry name" value="sigma70-ECF"/>
    <property type="match status" value="1"/>
</dbReference>
<dbReference type="SUPFAM" id="SSF88946">
    <property type="entry name" value="Sigma2 domain of RNA polymerase sigma factors"/>
    <property type="match status" value="1"/>
</dbReference>
<keyword evidence="3 6" id="KW-0731">Sigma factor</keyword>
<feature type="domain" description="RNA polymerase sigma-70 region 2" evidence="7">
    <location>
        <begin position="18"/>
        <end position="81"/>
    </location>
</feature>
<dbReference type="PROSITE" id="PS01063">
    <property type="entry name" value="SIGMA70_ECF"/>
    <property type="match status" value="1"/>
</dbReference>
<reference evidence="9" key="1">
    <citation type="submission" date="2020-03" db="EMBL/GenBank/DDBJ databases">
        <title>Ferranicluibacter endophyticum gen. nov., sp. nov., a new genus isolated from Rubus ulmifolius Schott. stem.</title>
        <authorList>
            <person name="Roca-Couso R."/>
            <person name="Flores-Felix J.D."/>
            <person name="Igual J.M."/>
            <person name="Rivas R."/>
        </authorList>
    </citation>
    <scope>NUCLEOTIDE SEQUENCE</scope>
    <source>
        <strain evidence="9">CRRU44</strain>
    </source>
</reference>
<evidence type="ECO:0000256" key="5">
    <source>
        <dbReference type="ARBA" id="ARBA00023163"/>
    </source>
</evidence>
<protein>
    <recommendedName>
        <fullName evidence="6">RNA polymerase sigma factor</fullName>
    </recommendedName>
</protein>
<dbReference type="Pfam" id="PF04542">
    <property type="entry name" value="Sigma70_r2"/>
    <property type="match status" value="1"/>
</dbReference>
<dbReference type="Pfam" id="PF08281">
    <property type="entry name" value="Sigma70_r4_2"/>
    <property type="match status" value="1"/>
</dbReference>
<feature type="domain" description="RNA polymerase sigma factor 70 region 4 type 2" evidence="8">
    <location>
        <begin position="108"/>
        <end position="158"/>
    </location>
</feature>